<reference evidence="1 2" key="1">
    <citation type="submission" date="2020-08" db="EMBL/GenBank/DDBJ databases">
        <authorList>
            <person name="Koutsovoulos G."/>
            <person name="Danchin GJ E."/>
        </authorList>
    </citation>
    <scope>NUCLEOTIDE SEQUENCE [LARGE SCALE GENOMIC DNA]</scope>
</reference>
<dbReference type="AlphaFoldDB" id="A0A6V7Y7F3"/>
<organism evidence="1 2">
    <name type="scientific">Meloidogyne enterolobii</name>
    <name type="common">Root-knot nematode worm</name>
    <name type="synonym">Meloidogyne mayaguensis</name>
    <dbReference type="NCBI Taxonomy" id="390850"/>
    <lineage>
        <taxon>Eukaryota</taxon>
        <taxon>Metazoa</taxon>
        <taxon>Ecdysozoa</taxon>
        <taxon>Nematoda</taxon>
        <taxon>Chromadorea</taxon>
        <taxon>Rhabditida</taxon>
        <taxon>Tylenchina</taxon>
        <taxon>Tylenchomorpha</taxon>
        <taxon>Tylenchoidea</taxon>
        <taxon>Meloidogynidae</taxon>
        <taxon>Meloidogyninae</taxon>
        <taxon>Meloidogyne</taxon>
    </lineage>
</organism>
<name>A0A6V7Y7F3_MELEN</name>
<dbReference type="OrthoDB" id="10250105at2759"/>
<gene>
    <name evidence="1" type="ORF">MENT_LOCUS61399</name>
</gene>
<dbReference type="EMBL" id="CAJEWN010003381">
    <property type="protein sequence ID" value="CAD2207465.1"/>
    <property type="molecule type" value="Genomic_DNA"/>
</dbReference>
<dbReference type="Proteomes" id="UP000580250">
    <property type="component" value="Unassembled WGS sequence"/>
</dbReference>
<evidence type="ECO:0000313" key="2">
    <source>
        <dbReference type="Proteomes" id="UP000580250"/>
    </source>
</evidence>
<evidence type="ECO:0000313" key="1">
    <source>
        <dbReference type="EMBL" id="CAD2207465.1"/>
    </source>
</evidence>
<comment type="caution">
    <text evidence="1">The sequence shown here is derived from an EMBL/GenBank/DDBJ whole genome shotgun (WGS) entry which is preliminary data.</text>
</comment>
<sequence>MYFIFKSEAKKLISITSLNRFNSIKRIFTRLGMDNNKNDNIKNNSTTLPKFTVGYLFANPDTAISSIKSMDFGKEFGTNPKLIFQPSSTFINNIEKQKIWEEQINEDLLPIEIRRQKEGIPKNCFCGFDIIKFYKKIETKVFGQFIVLCLFVHRL</sequence>
<protein>
    <submittedName>
        <fullName evidence="1">Uncharacterized protein</fullName>
    </submittedName>
</protein>
<accession>A0A6V7Y7F3</accession>
<proteinExistence type="predicted"/>